<evidence type="ECO:0000313" key="1">
    <source>
        <dbReference type="EMBL" id="SDZ34738.1"/>
    </source>
</evidence>
<dbReference type="EMBL" id="FNOK01000062">
    <property type="protein sequence ID" value="SDZ34738.1"/>
    <property type="molecule type" value="Genomic_DNA"/>
</dbReference>
<reference evidence="2" key="1">
    <citation type="submission" date="2016-10" db="EMBL/GenBank/DDBJ databases">
        <authorList>
            <person name="Varghese N."/>
            <person name="Submissions S."/>
        </authorList>
    </citation>
    <scope>NUCLEOTIDE SEQUENCE [LARGE SCALE GENOMIC DNA]</scope>
    <source>
        <strain evidence="2">CGMCC 4.3530</strain>
    </source>
</reference>
<dbReference type="AlphaFoldDB" id="A0A1H3SAQ8"/>
<organism evidence="1 2">
    <name type="scientific">Saccharopolyspora shandongensis</name>
    <dbReference type="NCBI Taxonomy" id="418495"/>
    <lineage>
        <taxon>Bacteria</taxon>
        <taxon>Bacillati</taxon>
        <taxon>Actinomycetota</taxon>
        <taxon>Actinomycetes</taxon>
        <taxon>Pseudonocardiales</taxon>
        <taxon>Pseudonocardiaceae</taxon>
        <taxon>Saccharopolyspora</taxon>
    </lineage>
</organism>
<protein>
    <submittedName>
        <fullName evidence="1">Uncharacterized protein</fullName>
    </submittedName>
</protein>
<accession>A0A1H3SAQ8</accession>
<proteinExistence type="predicted"/>
<gene>
    <name evidence="1" type="ORF">SAMN05216215_10622</name>
</gene>
<sequence length="51" mass="5749">MSNGCEPCDMLLTWVDAIVFGRFGLLFRYMSEMFEYLFGCVESGGSALKII</sequence>
<keyword evidence="2" id="KW-1185">Reference proteome</keyword>
<evidence type="ECO:0000313" key="2">
    <source>
        <dbReference type="Proteomes" id="UP000199529"/>
    </source>
</evidence>
<dbReference type="Proteomes" id="UP000199529">
    <property type="component" value="Unassembled WGS sequence"/>
</dbReference>
<name>A0A1H3SAQ8_9PSEU</name>